<dbReference type="InterPro" id="IPR005583">
    <property type="entry name" value="YaaA"/>
</dbReference>
<comment type="caution">
    <text evidence="2">The sequence shown here is derived from an EMBL/GenBank/DDBJ whole genome shotgun (WGS) entry which is preliminary data.</text>
</comment>
<dbReference type="RefSeq" id="WP_128199531.1">
    <property type="nucleotide sequence ID" value="NZ_SACT01000006.1"/>
</dbReference>
<keyword evidence="3" id="KW-1185">Reference proteome</keyword>
<dbReference type="AlphaFoldDB" id="A0A437JSI5"/>
<reference evidence="2 3" key="1">
    <citation type="submission" date="2019-01" db="EMBL/GenBank/DDBJ databases">
        <authorList>
            <person name="Chen W.-M."/>
        </authorList>
    </citation>
    <scope>NUCLEOTIDE SEQUENCE [LARGE SCALE GENOMIC DNA]</scope>
    <source>
        <strain evidence="2 3">ICH-3</strain>
    </source>
</reference>
<dbReference type="GO" id="GO:0033194">
    <property type="term" value="P:response to hydroperoxide"/>
    <property type="evidence" value="ECO:0007669"/>
    <property type="project" value="TreeGrafter"/>
</dbReference>
<accession>A0A437JSI5</accession>
<gene>
    <name evidence="2" type="primary">yaaA</name>
    <name evidence="2" type="ORF">ENE75_17000</name>
</gene>
<evidence type="ECO:0000313" key="3">
    <source>
        <dbReference type="Proteomes" id="UP000288178"/>
    </source>
</evidence>
<evidence type="ECO:0000256" key="1">
    <source>
        <dbReference type="HAMAP-Rule" id="MF_00652"/>
    </source>
</evidence>
<sequence length="261" mass="28766">MLFLLSPAKSLDYETPTSPAVEALATRPAFVDEAAALIDVLKAKSPADVASLMSLSDPLAQLNVARYCTWRRTFTTRNSKPAALAFDGDVYGGLDAKTLGVDDLAWAQDHVVILSGLYGALRPLDRLQPYRLEMGTKLATPGARDLYGYWGDRIAEHLNRCQRGDKAPVVVNLASQEYFRAADRKALKARVVECVFEEGKAGGWKVVSFFAKRARGLMARHAIVHRLQRPEDLCSFDAEGYAYASAVSTPDRLVFRRQSPT</sequence>
<dbReference type="Pfam" id="PF03883">
    <property type="entry name" value="H2O2_YaaD"/>
    <property type="match status" value="1"/>
</dbReference>
<evidence type="ECO:0000313" key="2">
    <source>
        <dbReference type="EMBL" id="RVT50021.1"/>
    </source>
</evidence>
<dbReference type="OrthoDB" id="9777133at2"/>
<dbReference type="EMBL" id="SACT01000006">
    <property type="protein sequence ID" value="RVT50021.1"/>
    <property type="molecule type" value="Genomic_DNA"/>
</dbReference>
<dbReference type="HAMAP" id="MF_00652">
    <property type="entry name" value="UPF0246"/>
    <property type="match status" value="1"/>
</dbReference>
<name>A0A437JSI5_9BURK</name>
<dbReference type="PANTHER" id="PTHR30283:SF4">
    <property type="entry name" value="PEROXIDE STRESS RESISTANCE PROTEIN YAAA"/>
    <property type="match status" value="1"/>
</dbReference>
<dbReference type="NCBIfam" id="NF002542">
    <property type="entry name" value="PRK02101.1-3"/>
    <property type="match status" value="1"/>
</dbReference>
<proteinExistence type="inferred from homology"/>
<dbReference type="GO" id="GO:0005829">
    <property type="term" value="C:cytosol"/>
    <property type="evidence" value="ECO:0007669"/>
    <property type="project" value="TreeGrafter"/>
</dbReference>
<comment type="similarity">
    <text evidence="1">Belongs to the UPF0246 family.</text>
</comment>
<protein>
    <recommendedName>
        <fullName evidence="1">UPF0246 protein ENE75_17000</fullName>
    </recommendedName>
</protein>
<dbReference type="Proteomes" id="UP000288178">
    <property type="component" value="Unassembled WGS sequence"/>
</dbReference>
<dbReference type="PANTHER" id="PTHR30283">
    <property type="entry name" value="PEROXIDE STRESS RESPONSE PROTEIN YAAA"/>
    <property type="match status" value="1"/>
</dbReference>
<organism evidence="2 3">
    <name type="scientific">Rubrivivax albus</name>
    <dbReference type="NCBI Taxonomy" id="2499835"/>
    <lineage>
        <taxon>Bacteria</taxon>
        <taxon>Pseudomonadati</taxon>
        <taxon>Pseudomonadota</taxon>
        <taxon>Betaproteobacteria</taxon>
        <taxon>Burkholderiales</taxon>
        <taxon>Sphaerotilaceae</taxon>
        <taxon>Rubrivivax</taxon>
    </lineage>
</organism>